<gene>
    <name evidence="1" type="ORF">E2C01_042342</name>
</gene>
<reference evidence="1 2" key="1">
    <citation type="submission" date="2019-05" db="EMBL/GenBank/DDBJ databases">
        <title>Another draft genome of Portunus trituberculatus and its Hox gene families provides insights of decapod evolution.</title>
        <authorList>
            <person name="Jeong J.-H."/>
            <person name="Song I."/>
            <person name="Kim S."/>
            <person name="Choi T."/>
            <person name="Kim D."/>
            <person name="Ryu S."/>
            <person name="Kim W."/>
        </authorList>
    </citation>
    <scope>NUCLEOTIDE SEQUENCE [LARGE SCALE GENOMIC DNA]</scope>
    <source>
        <tissue evidence="1">Muscle</tissue>
    </source>
</reference>
<protein>
    <submittedName>
        <fullName evidence="1">Uncharacterized protein</fullName>
    </submittedName>
</protein>
<evidence type="ECO:0000313" key="1">
    <source>
        <dbReference type="EMBL" id="MPC48566.1"/>
    </source>
</evidence>
<keyword evidence="2" id="KW-1185">Reference proteome</keyword>
<comment type="caution">
    <text evidence="1">The sequence shown here is derived from an EMBL/GenBank/DDBJ whole genome shotgun (WGS) entry which is preliminary data.</text>
</comment>
<evidence type="ECO:0000313" key="2">
    <source>
        <dbReference type="Proteomes" id="UP000324222"/>
    </source>
</evidence>
<dbReference type="Proteomes" id="UP000324222">
    <property type="component" value="Unassembled WGS sequence"/>
</dbReference>
<sequence length="134" mass="14764">MKPRRGDDDPVSTEGEGCWTYWLGLEEPPNPTSYSFFPPYLPASLRASSIVAAVAEVSRTFTPKCPSPHARHTKGRIIIIHPHTHTVQANQSCLNTDHGVHKKRLGVPSAPQAASHMPQYSIIITLTISQFPVK</sequence>
<dbReference type="EMBL" id="VSRR010008354">
    <property type="protein sequence ID" value="MPC48566.1"/>
    <property type="molecule type" value="Genomic_DNA"/>
</dbReference>
<organism evidence="1 2">
    <name type="scientific">Portunus trituberculatus</name>
    <name type="common">Swimming crab</name>
    <name type="synonym">Neptunus trituberculatus</name>
    <dbReference type="NCBI Taxonomy" id="210409"/>
    <lineage>
        <taxon>Eukaryota</taxon>
        <taxon>Metazoa</taxon>
        <taxon>Ecdysozoa</taxon>
        <taxon>Arthropoda</taxon>
        <taxon>Crustacea</taxon>
        <taxon>Multicrustacea</taxon>
        <taxon>Malacostraca</taxon>
        <taxon>Eumalacostraca</taxon>
        <taxon>Eucarida</taxon>
        <taxon>Decapoda</taxon>
        <taxon>Pleocyemata</taxon>
        <taxon>Brachyura</taxon>
        <taxon>Eubrachyura</taxon>
        <taxon>Portunoidea</taxon>
        <taxon>Portunidae</taxon>
        <taxon>Portuninae</taxon>
        <taxon>Portunus</taxon>
    </lineage>
</organism>
<dbReference type="AlphaFoldDB" id="A0A5B7FST6"/>
<accession>A0A5B7FST6</accession>
<name>A0A5B7FST6_PORTR</name>
<proteinExistence type="predicted"/>